<accession>A0A1I7BDE1</accession>
<dbReference type="Proteomes" id="UP000199673">
    <property type="component" value="Unassembled WGS sequence"/>
</dbReference>
<dbReference type="AlphaFoldDB" id="A0A1I7BDE1"/>
<keyword evidence="2" id="KW-1185">Reference proteome</keyword>
<protein>
    <submittedName>
        <fullName evidence="1">Uncharacterized protein</fullName>
    </submittedName>
</protein>
<evidence type="ECO:0000313" key="2">
    <source>
        <dbReference type="Proteomes" id="UP000199673"/>
    </source>
</evidence>
<reference evidence="2" key="1">
    <citation type="submission" date="2016-10" db="EMBL/GenBank/DDBJ databases">
        <authorList>
            <person name="Varghese N."/>
            <person name="Submissions S."/>
        </authorList>
    </citation>
    <scope>NUCLEOTIDE SEQUENCE [LARGE SCALE GENOMIC DNA]</scope>
    <source>
        <strain evidence="2">DSM 23445</strain>
    </source>
</reference>
<gene>
    <name evidence="1" type="ORF">SAMN04489724_2313</name>
</gene>
<name>A0A1I7BDE1_9BACT</name>
<proteinExistence type="predicted"/>
<dbReference type="EMBL" id="FPBF01000003">
    <property type="protein sequence ID" value="SFT85187.1"/>
    <property type="molecule type" value="Genomic_DNA"/>
</dbReference>
<evidence type="ECO:0000313" key="1">
    <source>
        <dbReference type="EMBL" id="SFT85187.1"/>
    </source>
</evidence>
<sequence>MIQKVSKRLKTTYPWIRIRDYKKRSERVFRIRDYKFLKAEILKIIRTQKNKR</sequence>
<dbReference type="STRING" id="305507.SAMN04489724_2313"/>
<organism evidence="1 2">
    <name type="scientific">Algoriphagus locisalis</name>
    <dbReference type="NCBI Taxonomy" id="305507"/>
    <lineage>
        <taxon>Bacteria</taxon>
        <taxon>Pseudomonadati</taxon>
        <taxon>Bacteroidota</taxon>
        <taxon>Cytophagia</taxon>
        <taxon>Cytophagales</taxon>
        <taxon>Cyclobacteriaceae</taxon>
        <taxon>Algoriphagus</taxon>
    </lineage>
</organism>